<feature type="region of interest" description="Disordered" evidence="1">
    <location>
        <begin position="202"/>
        <end position="221"/>
    </location>
</feature>
<evidence type="ECO:0000313" key="3">
    <source>
        <dbReference type="Proteomes" id="UP000014984"/>
    </source>
</evidence>
<dbReference type="EMBL" id="CP005074">
    <property type="protein sequence ID" value="AGR41203.1"/>
    <property type="molecule type" value="Genomic_DNA"/>
</dbReference>
<dbReference type="PATRIC" id="fig|1276220.3.peg.592"/>
<sequence>MVFWEYIVAHGTLNDPLSVGIRWPTHESNTHQPHTINLSIESIQQHKDYNYITGLAYLWADFVSQKEKWNEEMKEEGEYYNLGYGVIEPYRSTASEVVFNFINIAFWYHHPFFNYPPLYNTYPSTTRPDDATIERVKQNWPNIRLKAEELFKKEVEYLQGPYYIETHKPLTDENWEKHLLYAKEVEFIKQQAEAAEKEKWEKMKRQQEDREISQPHNAKKEFESLPIDEQKIILTASQYNEIKRVFKSQKEKILNDEKLINGIFGSIDRELE</sequence>
<dbReference type="HOGENOM" id="CLU_1022731_0_0_14"/>
<dbReference type="RefSeq" id="WP_020834342.1">
    <property type="nucleotide sequence ID" value="NC_021846.1"/>
</dbReference>
<evidence type="ECO:0000256" key="1">
    <source>
        <dbReference type="SAM" id="MobiDB-lite"/>
    </source>
</evidence>
<reference evidence="2 3" key="1">
    <citation type="journal article" date="2013" name="Genome Biol. Evol.">
        <title>Comparison of metabolic capacities and inference of gene content evolution in mosquito-associated Spiroplasma diminutum and S. taiwanense.</title>
        <authorList>
            <person name="Lo W.S."/>
            <person name="Ku C."/>
            <person name="Chen L.L."/>
            <person name="Chang T.H."/>
            <person name="Kuo C.H."/>
        </authorList>
    </citation>
    <scope>NUCLEOTIDE SEQUENCE [LARGE SCALE GENOMIC DNA]</scope>
    <source>
        <strain evidence="2">CT-1</strain>
    </source>
</reference>
<protein>
    <submittedName>
        <fullName evidence="2">Uncharacterized protein</fullName>
    </submittedName>
</protein>
<gene>
    <name evidence="2" type="ORF">STAIW_v1c05810</name>
</gene>
<accession>S5MBS1</accession>
<keyword evidence="3" id="KW-1185">Reference proteome</keyword>
<dbReference type="AlphaFoldDB" id="S5MBS1"/>
<proteinExistence type="predicted"/>
<dbReference type="KEGG" id="stai:STAIW_v1c05810"/>
<name>S5MBS1_9MOLU</name>
<dbReference type="STRING" id="1276220.STAIW_v1c05810"/>
<organism evidence="2 3">
    <name type="scientific">Spiroplasma taiwanense CT-1</name>
    <dbReference type="NCBI Taxonomy" id="1276220"/>
    <lineage>
        <taxon>Bacteria</taxon>
        <taxon>Bacillati</taxon>
        <taxon>Mycoplasmatota</taxon>
        <taxon>Mollicutes</taxon>
        <taxon>Entomoplasmatales</taxon>
        <taxon>Spiroplasmataceae</taxon>
        <taxon>Spiroplasma</taxon>
    </lineage>
</organism>
<evidence type="ECO:0000313" key="2">
    <source>
        <dbReference type="EMBL" id="AGR41203.1"/>
    </source>
</evidence>
<dbReference type="Proteomes" id="UP000014984">
    <property type="component" value="Chromosome"/>
</dbReference>